<evidence type="ECO:0000256" key="3">
    <source>
        <dbReference type="ARBA" id="ARBA00023212"/>
    </source>
</evidence>
<comment type="subcellular location">
    <subcellularLocation>
        <location evidence="1">Cytoplasm</location>
        <location evidence="1">Cytoskeleton</location>
        <location evidence="1">Spindle</location>
    </subcellularLocation>
</comment>
<proteinExistence type="predicted"/>
<evidence type="ECO:0000313" key="6">
    <source>
        <dbReference type="EMBL" id="OQS01411.1"/>
    </source>
</evidence>
<evidence type="ECO:0000259" key="5">
    <source>
        <dbReference type="Pfam" id="PF15908"/>
    </source>
</evidence>
<feature type="region of interest" description="Disordered" evidence="4">
    <location>
        <begin position="174"/>
        <end position="194"/>
    </location>
</feature>
<dbReference type="EMBL" id="JNBR01000008">
    <property type="protein sequence ID" value="OQS01411.1"/>
    <property type="molecule type" value="Genomic_DNA"/>
</dbReference>
<feature type="region of interest" description="Disordered" evidence="4">
    <location>
        <begin position="229"/>
        <end position="271"/>
    </location>
</feature>
<dbReference type="InterPro" id="IPR031794">
    <property type="entry name" value="HMMR_C"/>
</dbReference>
<gene>
    <name evidence="6" type="ORF">ACHHYP_01053</name>
</gene>
<evidence type="ECO:0000256" key="4">
    <source>
        <dbReference type="SAM" id="MobiDB-lite"/>
    </source>
</evidence>
<keyword evidence="7" id="KW-1185">Reference proteome</keyword>
<accession>A0A1V9ZTX0</accession>
<organism evidence="6 7">
    <name type="scientific">Achlya hypogyna</name>
    <name type="common">Oomycete</name>
    <name type="synonym">Protoachlya hypogyna</name>
    <dbReference type="NCBI Taxonomy" id="1202772"/>
    <lineage>
        <taxon>Eukaryota</taxon>
        <taxon>Sar</taxon>
        <taxon>Stramenopiles</taxon>
        <taxon>Oomycota</taxon>
        <taxon>Saprolegniomycetes</taxon>
        <taxon>Saprolegniales</taxon>
        <taxon>Achlyaceae</taxon>
        <taxon>Achlya</taxon>
    </lineage>
</organism>
<evidence type="ECO:0000256" key="1">
    <source>
        <dbReference type="ARBA" id="ARBA00004186"/>
    </source>
</evidence>
<protein>
    <recommendedName>
        <fullName evidence="5">Hyaluronan-mediated motility receptor C-terminal domain-containing protein</fullName>
    </recommendedName>
</protein>
<dbReference type="Pfam" id="PF15908">
    <property type="entry name" value="HMMR_C"/>
    <property type="match status" value="1"/>
</dbReference>
<dbReference type="OrthoDB" id="65894at2759"/>
<dbReference type="GO" id="GO:0005819">
    <property type="term" value="C:spindle"/>
    <property type="evidence" value="ECO:0007669"/>
    <property type="project" value="UniProtKB-SubCell"/>
</dbReference>
<comment type="caution">
    <text evidence="6">The sequence shown here is derived from an EMBL/GenBank/DDBJ whole genome shotgun (WGS) entry which is preliminary data.</text>
</comment>
<dbReference type="AlphaFoldDB" id="A0A1V9ZTX0"/>
<feature type="domain" description="Hyaluronan-mediated motility receptor C-terminal" evidence="5">
    <location>
        <begin position="149"/>
        <end position="226"/>
    </location>
</feature>
<dbReference type="Proteomes" id="UP000243579">
    <property type="component" value="Unassembled WGS sequence"/>
</dbReference>
<feature type="region of interest" description="Disordered" evidence="4">
    <location>
        <begin position="128"/>
        <end position="148"/>
    </location>
</feature>
<feature type="compositionally biased region" description="Basic residues" evidence="4">
    <location>
        <begin position="256"/>
        <end position="271"/>
    </location>
</feature>
<reference evidence="6 7" key="1">
    <citation type="journal article" date="2014" name="Genome Biol. Evol.">
        <title>The secreted proteins of Achlya hypogyna and Thraustotheca clavata identify the ancestral oomycete secretome and reveal gene acquisitions by horizontal gene transfer.</title>
        <authorList>
            <person name="Misner I."/>
            <person name="Blouin N."/>
            <person name="Leonard G."/>
            <person name="Richards T.A."/>
            <person name="Lane C.E."/>
        </authorList>
    </citation>
    <scope>NUCLEOTIDE SEQUENCE [LARGE SCALE GENOMIC DNA]</scope>
    <source>
        <strain evidence="6 7">ATCC 48635</strain>
    </source>
</reference>
<feature type="compositionally biased region" description="Low complexity" evidence="4">
    <location>
        <begin position="245"/>
        <end position="255"/>
    </location>
</feature>
<name>A0A1V9ZTX0_ACHHY</name>
<evidence type="ECO:0000313" key="7">
    <source>
        <dbReference type="Proteomes" id="UP000243579"/>
    </source>
</evidence>
<sequence>MAPPPPTDVTVLCLRLQMRKMQHRVTILMEALAKATLVEPQSSPSKETLRPAETDKMIADLVVEVERLKLQLHERSEETTRLAAKVDELRAETASLTEINVSLASNVANLATENAALRIRLESDEVDAELSPSKTDGVGSTVGDEDDSSVTDLREALHALALERDQLAKERDEAQAATARALKENSRLAGHSNGQQRIKYVQTLKEENNRLTIKLREAEVRVARLEARKPLANPILSKHVDVSKPRSTTSLSPSHSSKKRTLQRPKKTASA</sequence>
<evidence type="ECO:0000256" key="2">
    <source>
        <dbReference type="ARBA" id="ARBA00022490"/>
    </source>
</evidence>
<keyword evidence="2" id="KW-0963">Cytoplasm</keyword>
<keyword evidence="3" id="KW-0206">Cytoskeleton</keyword>